<dbReference type="InParanoid" id="B4DBA7"/>
<comment type="caution">
    <text evidence="3">The sequence shown here is derived from an EMBL/GenBank/DDBJ whole genome shotgun (WGS) entry which is preliminary data.</text>
</comment>
<dbReference type="Proteomes" id="UP000005824">
    <property type="component" value="Unassembled WGS sequence"/>
</dbReference>
<evidence type="ECO:0008006" key="5">
    <source>
        <dbReference type="Google" id="ProtNLM"/>
    </source>
</evidence>
<protein>
    <recommendedName>
        <fullName evidence="5">Lipoprotein SmpA/OmlA domain-containing protein</fullName>
    </recommendedName>
</protein>
<reference evidence="3 4" key="1">
    <citation type="journal article" date="2011" name="J. Bacteriol.">
        <title>Genome sequence of Chthoniobacter flavus Ellin428, an aerobic heterotrophic soil bacterium.</title>
        <authorList>
            <person name="Kant R."/>
            <person name="van Passel M.W."/>
            <person name="Palva A."/>
            <person name="Lucas S."/>
            <person name="Lapidus A."/>
            <person name="Glavina Del Rio T."/>
            <person name="Dalin E."/>
            <person name="Tice H."/>
            <person name="Bruce D."/>
            <person name="Goodwin L."/>
            <person name="Pitluck S."/>
            <person name="Larimer F.W."/>
            <person name="Land M.L."/>
            <person name="Hauser L."/>
            <person name="Sangwan P."/>
            <person name="de Vos W.M."/>
            <person name="Janssen P.H."/>
            <person name="Smidt H."/>
        </authorList>
    </citation>
    <scope>NUCLEOTIDE SEQUENCE [LARGE SCALE GENOMIC DNA]</scope>
    <source>
        <strain evidence="3 4">Ellin428</strain>
    </source>
</reference>
<dbReference type="RefSeq" id="WP_006983516.1">
    <property type="nucleotide sequence ID" value="NZ_ABVL01000036.1"/>
</dbReference>
<keyword evidence="4" id="KW-1185">Reference proteome</keyword>
<evidence type="ECO:0000313" key="3">
    <source>
        <dbReference type="EMBL" id="EDY16295.1"/>
    </source>
</evidence>
<evidence type="ECO:0000256" key="1">
    <source>
        <dbReference type="SAM" id="MobiDB-lite"/>
    </source>
</evidence>
<evidence type="ECO:0000313" key="4">
    <source>
        <dbReference type="Proteomes" id="UP000005824"/>
    </source>
</evidence>
<dbReference type="AlphaFoldDB" id="B4DBA7"/>
<name>B4DBA7_9BACT</name>
<keyword evidence="2" id="KW-0732">Signal</keyword>
<proteinExistence type="predicted"/>
<feature type="compositionally biased region" description="Basic and acidic residues" evidence="1">
    <location>
        <begin position="100"/>
        <end position="119"/>
    </location>
</feature>
<sequence length="146" mass="15495">MKYTIPLLALIAAAALAGCASPGQTYAKQHPELPAPHLQILNTGKIPDGTAVAGMTREQVQLVMGVEPVQYLKVDGHDAWVYVKKKLSSAGINSGNDAAFNHRDTRSQHSMAEGEEHAPGDQPTTKTTVYFDGETATRADVVNGGL</sequence>
<gene>
    <name evidence="3" type="ORF">CfE428DRAFT_6198</name>
</gene>
<dbReference type="PROSITE" id="PS51257">
    <property type="entry name" value="PROKAR_LIPOPROTEIN"/>
    <property type="match status" value="1"/>
</dbReference>
<evidence type="ECO:0000256" key="2">
    <source>
        <dbReference type="SAM" id="SignalP"/>
    </source>
</evidence>
<organism evidence="3 4">
    <name type="scientific">Chthoniobacter flavus Ellin428</name>
    <dbReference type="NCBI Taxonomy" id="497964"/>
    <lineage>
        <taxon>Bacteria</taxon>
        <taxon>Pseudomonadati</taxon>
        <taxon>Verrucomicrobiota</taxon>
        <taxon>Spartobacteria</taxon>
        <taxon>Chthoniobacterales</taxon>
        <taxon>Chthoniobacteraceae</taxon>
        <taxon>Chthoniobacter</taxon>
    </lineage>
</organism>
<dbReference type="EMBL" id="ABVL01000036">
    <property type="protein sequence ID" value="EDY16295.1"/>
    <property type="molecule type" value="Genomic_DNA"/>
</dbReference>
<feature type="signal peptide" evidence="2">
    <location>
        <begin position="1"/>
        <end position="27"/>
    </location>
</feature>
<accession>B4DBA7</accession>
<feature type="region of interest" description="Disordered" evidence="1">
    <location>
        <begin position="93"/>
        <end position="128"/>
    </location>
</feature>
<feature type="chain" id="PRO_5002803388" description="Lipoprotein SmpA/OmlA domain-containing protein" evidence="2">
    <location>
        <begin position="28"/>
        <end position="146"/>
    </location>
</feature>